<sequence>MDYSELALDMLSKHLGEPITLEDAGYESYSFEVVELDMSIIPMSYQSYLSRFQDVMTHLYVYKELVVYILYPLTDSASDPKLVGLLYEDKLLDYRIITGGI</sequence>
<keyword evidence="4" id="KW-1185">Reference proteome</keyword>
<evidence type="ECO:0000313" key="1">
    <source>
        <dbReference type="EMBL" id="GEK88622.1"/>
    </source>
</evidence>
<dbReference type="STRING" id="426703.SAMN04488100_12321"/>
<evidence type="ECO:0000313" key="2">
    <source>
        <dbReference type="EMBL" id="SEM06319.1"/>
    </source>
</evidence>
<gene>
    <name evidence="1" type="ORF">APU01nite_06610</name>
    <name evidence="2" type="ORF">SAMN04488100_12321</name>
</gene>
<reference evidence="1 4" key="2">
    <citation type="submission" date="2019-07" db="EMBL/GenBank/DDBJ databases">
        <title>Whole genome shotgun sequence of Alkalibacterium putridalgicola NBRC 103243.</title>
        <authorList>
            <person name="Hosoyama A."/>
            <person name="Uohara A."/>
            <person name="Ohji S."/>
            <person name="Ichikawa N."/>
        </authorList>
    </citation>
    <scope>NUCLEOTIDE SEQUENCE [LARGE SCALE GENOMIC DNA]</scope>
    <source>
        <strain evidence="1 4">NBRC 103243</strain>
    </source>
</reference>
<evidence type="ECO:0000313" key="3">
    <source>
        <dbReference type="Proteomes" id="UP000198548"/>
    </source>
</evidence>
<dbReference type="AlphaFoldDB" id="A0A1H7VBM5"/>
<protein>
    <submittedName>
        <fullName evidence="2">Uncharacterized protein</fullName>
    </submittedName>
</protein>
<dbReference type="RefSeq" id="WP_091488817.1">
    <property type="nucleotide sequence ID" value="NZ_BJUX01000005.1"/>
</dbReference>
<dbReference type="Proteomes" id="UP000198548">
    <property type="component" value="Unassembled WGS sequence"/>
</dbReference>
<organism evidence="2 3">
    <name type="scientific">Alkalibacterium putridalgicola</name>
    <dbReference type="NCBI Taxonomy" id="426703"/>
    <lineage>
        <taxon>Bacteria</taxon>
        <taxon>Bacillati</taxon>
        <taxon>Bacillota</taxon>
        <taxon>Bacilli</taxon>
        <taxon>Lactobacillales</taxon>
        <taxon>Carnobacteriaceae</taxon>
        <taxon>Alkalibacterium</taxon>
    </lineage>
</organism>
<reference evidence="2 3" key="1">
    <citation type="submission" date="2016-10" db="EMBL/GenBank/DDBJ databases">
        <authorList>
            <person name="de Groot N.N."/>
        </authorList>
    </citation>
    <scope>NUCLEOTIDE SEQUENCE [LARGE SCALE GENOMIC DNA]</scope>
    <source>
        <strain evidence="2 3">DSM 19182</strain>
    </source>
</reference>
<name>A0A1H7VBM5_9LACT</name>
<dbReference type="OrthoDB" id="2362355at2"/>
<evidence type="ECO:0000313" key="4">
    <source>
        <dbReference type="Proteomes" id="UP000321425"/>
    </source>
</evidence>
<accession>A0A1H7VBM5</accession>
<dbReference type="EMBL" id="BJUX01000005">
    <property type="protein sequence ID" value="GEK88622.1"/>
    <property type="molecule type" value="Genomic_DNA"/>
</dbReference>
<dbReference type="EMBL" id="FOBL01000023">
    <property type="protein sequence ID" value="SEM06319.1"/>
    <property type="molecule type" value="Genomic_DNA"/>
</dbReference>
<proteinExistence type="predicted"/>
<dbReference type="Proteomes" id="UP000321425">
    <property type="component" value="Unassembled WGS sequence"/>
</dbReference>